<dbReference type="AlphaFoldDB" id="A0A1F7JIV9"/>
<evidence type="ECO:0000313" key="3">
    <source>
        <dbReference type="Proteomes" id="UP000177418"/>
    </source>
</evidence>
<feature type="region of interest" description="Disordered" evidence="1">
    <location>
        <begin position="339"/>
        <end position="359"/>
    </location>
</feature>
<sequence>MSGEGLRQAQAAVDAAEAVFREQLLGQRDNRVCASLNSPNGPIILGWDEQGLPRQWTDLNQLHPAQRQNVESYSASPYDVRSNNFEALNLVRIATMTDYTDPSHQAIPDRVNFIVMDDQGQERPLSIDELTALRSIAFAPHFQEGHQQVGDSIQSLPLATDMYCFLIPQNGSGVAILPQPYKDTVGNSNSGAYEEASRTIISELIINDILQKRSESDTGLYLEDAISVLPISTGRREIDGLLNWVLTQENVQDAIRRAEDKTGRLGNLLGRAGLATVFTTDYIKRLIAKSLMPSLRHASLQDLRRLALKMAMRAERTFQPDHFEDDLITTIEPDSEIFDFDPDRPATMRKSGQKDTVPGPGYIGSGREFVHQPGTYQEYDDGTLNLLDEFGYNPRTNSVFALKGWTVNPDGQAVVAQGFELDDDNNPVLVRGYVWNPETRTAALFV</sequence>
<evidence type="ECO:0000256" key="1">
    <source>
        <dbReference type="SAM" id="MobiDB-lite"/>
    </source>
</evidence>
<organism evidence="2 3">
    <name type="scientific">Candidatus Roizmanbacteria bacterium RIFCSPLOWO2_02_FULL_36_11</name>
    <dbReference type="NCBI Taxonomy" id="1802071"/>
    <lineage>
        <taxon>Bacteria</taxon>
        <taxon>Candidatus Roizmaniibacteriota</taxon>
    </lineage>
</organism>
<reference evidence="2 3" key="1">
    <citation type="journal article" date="2016" name="Nat. Commun.">
        <title>Thousands of microbial genomes shed light on interconnected biogeochemical processes in an aquifer system.</title>
        <authorList>
            <person name="Anantharaman K."/>
            <person name="Brown C.T."/>
            <person name="Hug L.A."/>
            <person name="Sharon I."/>
            <person name="Castelle C.J."/>
            <person name="Probst A.J."/>
            <person name="Thomas B.C."/>
            <person name="Singh A."/>
            <person name="Wilkins M.J."/>
            <person name="Karaoz U."/>
            <person name="Brodie E.L."/>
            <person name="Williams K.H."/>
            <person name="Hubbard S.S."/>
            <person name="Banfield J.F."/>
        </authorList>
    </citation>
    <scope>NUCLEOTIDE SEQUENCE [LARGE SCALE GENOMIC DNA]</scope>
</reference>
<accession>A0A1F7JIV9</accession>
<name>A0A1F7JIV9_9BACT</name>
<dbReference type="EMBL" id="MGAV01000002">
    <property type="protein sequence ID" value="OGK55531.1"/>
    <property type="molecule type" value="Genomic_DNA"/>
</dbReference>
<evidence type="ECO:0000313" key="2">
    <source>
        <dbReference type="EMBL" id="OGK55531.1"/>
    </source>
</evidence>
<protein>
    <submittedName>
        <fullName evidence="2">Uncharacterized protein</fullName>
    </submittedName>
</protein>
<proteinExistence type="predicted"/>
<gene>
    <name evidence="2" type="ORF">A3H78_05195</name>
</gene>
<comment type="caution">
    <text evidence="2">The sequence shown here is derived from an EMBL/GenBank/DDBJ whole genome shotgun (WGS) entry which is preliminary data.</text>
</comment>
<dbReference type="Proteomes" id="UP000177418">
    <property type="component" value="Unassembled WGS sequence"/>
</dbReference>